<dbReference type="InterPro" id="IPR015421">
    <property type="entry name" value="PyrdxlP-dep_Trfase_major"/>
</dbReference>
<dbReference type="InterPro" id="IPR050087">
    <property type="entry name" value="AON_synthase_class-II"/>
</dbReference>
<dbReference type="InterPro" id="IPR004839">
    <property type="entry name" value="Aminotransferase_I/II_large"/>
</dbReference>
<dbReference type="Gene3D" id="3.90.1150.10">
    <property type="entry name" value="Aspartate Aminotransferase, domain 1"/>
    <property type="match status" value="1"/>
</dbReference>
<name>A0ABY7GW62_9BACT</name>
<keyword evidence="5" id="KW-1185">Reference proteome</keyword>
<proteinExistence type="predicted"/>
<feature type="domain" description="Aminotransferase class I/classII large" evidence="3">
    <location>
        <begin position="84"/>
        <end position="400"/>
    </location>
</feature>
<protein>
    <submittedName>
        <fullName evidence="4">Aminotransferase class I/II-fold pyridoxal phosphate-dependent enzyme</fullName>
    </submittedName>
</protein>
<dbReference type="EMBL" id="CP114040">
    <property type="protein sequence ID" value="WAS91228.1"/>
    <property type="molecule type" value="Genomic_DNA"/>
</dbReference>
<evidence type="ECO:0000313" key="4">
    <source>
        <dbReference type="EMBL" id="WAS91228.1"/>
    </source>
</evidence>
<evidence type="ECO:0000256" key="2">
    <source>
        <dbReference type="ARBA" id="ARBA00022679"/>
    </source>
</evidence>
<evidence type="ECO:0000256" key="1">
    <source>
        <dbReference type="ARBA" id="ARBA00001933"/>
    </source>
</evidence>
<dbReference type="Pfam" id="PF00155">
    <property type="entry name" value="Aminotran_1_2"/>
    <property type="match status" value="1"/>
</dbReference>
<dbReference type="GO" id="GO:0008483">
    <property type="term" value="F:transaminase activity"/>
    <property type="evidence" value="ECO:0007669"/>
    <property type="project" value="UniProtKB-KW"/>
</dbReference>
<dbReference type="RefSeq" id="WP_269033592.1">
    <property type="nucleotide sequence ID" value="NZ_CP114040.1"/>
</dbReference>
<evidence type="ECO:0000259" key="3">
    <source>
        <dbReference type="Pfam" id="PF00155"/>
    </source>
</evidence>
<dbReference type="InterPro" id="IPR015422">
    <property type="entry name" value="PyrdxlP-dep_Trfase_small"/>
</dbReference>
<dbReference type="PANTHER" id="PTHR13693:SF3">
    <property type="entry name" value="LD36009P"/>
    <property type="match status" value="1"/>
</dbReference>
<accession>A0ABY7GW62</accession>
<keyword evidence="4" id="KW-0032">Aminotransferase</keyword>
<dbReference type="InterPro" id="IPR015424">
    <property type="entry name" value="PyrdxlP-dep_Trfase"/>
</dbReference>
<dbReference type="Proteomes" id="UP001164459">
    <property type="component" value="Chromosome"/>
</dbReference>
<reference evidence="4" key="1">
    <citation type="submission" date="2022-11" db="EMBL/GenBank/DDBJ databases">
        <title>Minimal conservation of predation-associated metabolite biosynthetic gene clusters underscores biosynthetic potential of Myxococcota including descriptions for ten novel species: Archangium lansinium sp. nov., Myxococcus landrumus sp. nov., Nannocystis bai.</title>
        <authorList>
            <person name="Ahearne A."/>
            <person name="Stevens C."/>
            <person name="Dowd S."/>
        </authorList>
    </citation>
    <scope>NUCLEOTIDE SEQUENCE</scope>
    <source>
        <strain evidence="4">Fl3</strain>
    </source>
</reference>
<keyword evidence="2" id="KW-0808">Transferase</keyword>
<evidence type="ECO:0000313" key="5">
    <source>
        <dbReference type="Proteomes" id="UP001164459"/>
    </source>
</evidence>
<dbReference type="Gene3D" id="3.40.640.10">
    <property type="entry name" value="Type I PLP-dependent aspartate aminotransferase-like (Major domain)"/>
    <property type="match status" value="1"/>
</dbReference>
<comment type="cofactor">
    <cofactor evidence="1">
        <name>pyridoxal 5'-phosphate</name>
        <dbReference type="ChEBI" id="CHEBI:597326"/>
    </cofactor>
</comment>
<gene>
    <name evidence="4" type="ORF">O0S08_33995</name>
</gene>
<organism evidence="4 5">
    <name type="scientific">Nannocystis punicea</name>
    <dbReference type="NCBI Taxonomy" id="2995304"/>
    <lineage>
        <taxon>Bacteria</taxon>
        <taxon>Pseudomonadati</taxon>
        <taxon>Myxococcota</taxon>
        <taxon>Polyangia</taxon>
        <taxon>Nannocystales</taxon>
        <taxon>Nannocystaceae</taxon>
        <taxon>Nannocystis</taxon>
    </lineage>
</organism>
<dbReference type="SUPFAM" id="SSF53383">
    <property type="entry name" value="PLP-dependent transferases"/>
    <property type="match status" value="1"/>
</dbReference>
<sequence>MAELKRTTGSLDERIALVQANADALRSRGLAHQVAEDGEFDGRHITLAGRRVVHFGSCSYLGLETDVRLKVGACEAVMRWGTQFSSSRAYVSAPPYAELERLLRRMVGELPLVLAPTTTLGHQAALPLLLARGDAVLFDVQVHSSVQAVLPALKQQGIPCAPVGHGRLDQVERKARALVRSHARVFYLCDGVYSMHGDCVDVPELFGLLDRVPELFAYVDDAHGVGWAGRHGAGVVLGEHGIHARMAVALGLAKGFAAGGAALVFADPNAARRVFSCGGPMVFSGPLQPAQLGAAIASAKILLSPELAALQAAVRERIALFDVLAAGEGLWVRSSQPTPIRFVEIGDEDQTVELGARLLAAGYYANVAVYPAVPRRRAGLRMMLSARHEPGDIEGLLRALGSLRRGLAGKGAGAVPV</sequence>
<dbReference type="PANTHER" id="PTHR13693">
    <property type="entry name" value="CLASS II AMINOTRANSFERASE/8-AMINO-7-OXONONANOATE SYNTHASE"/>
    <property type="match status" value="1"/>
</dbReference>